<dbReference type="Gene3D" id="3.30.70.260">
    <property type="match status" value="1"/>
</dbReference>
<reference evidence="2" key="1">
    <citation type="journal article" date="2014" name="Front. Microbiol.">
        <title>High frequency of phylogenetically diverse reductive dehalogenase-homologous genes in deep subseafloor sedimentary metagenomes.</title>
        <authorList>
            <person name="Kawai M."/>
            <person name="Futagami T."/>
            <person name="Toyoda A."/>
            <person name="Takaki Y."/>
            <person name="Nishi S."/>
            <person name="Hori S."/>
            <person name="Arai W."/>
            <person name="Tsubouchi T."/>
            <person name="Morono Y."/>
            <person name="Uchiyama I."/>
            <person name="Ito T."/>
            <person name="Fujiyama A."/>
            <person name="Inagaki F."/>
            <person name="Takami H."/>
        </authorList>
    </citation>
    <scope>NUCLEOTIDE SEQUENCE</scope>
    <source>
        <strain evidence="2">Expedition CK06-06</strain>
    </source>
</reference>
<evidence type="ECO:0000313" key="2">
    <source>
        <dbReference type="EMBL" id="GAG93027.1"/>
    </source>
</evidence>
<feature type="domain" description="NIL" evidence="1">
    <location>
        <begin position="2"/>
        <end position="67"/>
    </location>
</feature>
<feature type="non-terminal residue" evidence="2">
    <location>
        <position position="67"/>
    </location>
</feature>
<protein>
    <recommendedName>
        <fullName evidence="1">NIL domain-containing protein</fullName>
    </recommendedName>
</protein>
<dbReference type="SMART" id="SM00930">
    <property type="entry name" value="NIL"/>
    <property type="match status" value="1"/>
</dbReference>
<accession>X1CJ32</accession>
<dbReference type="EMBL" id="BART01020848">
    <property type="protein sequence ID" value="GAG93027.1"/>
    <property type="molecule type" value="Genomic_DNA"/>
</dbReference>
<comment type="caution">
    <text evidence="2">The sequence shown here is derived from an EMBL/GenBank/DDBJ whole genome shotgun (WGS) entry which is preliminary data.</text>
</comment>
<gene>
    <name evidence="2" type="ORF">S01H4_38631</name>
</gene>
<dbReference type="InterPro" id="IPR018449">
    <property type="entry name" value="NIL_domain"/>
</dbReference>
<evidence type="ECO:0000259" key="1">
    <source>
        <dbReference type="SMART" id="SM00930"/>
    </source>
</evidence>
<dbReference type="SUPFAM" id="SSF55021">
    <property type="entry name" value="ACT-like"/>
    <property type="match status" value="1"/>
</dbReference>
<dbReference type="Pfam" id="PF09383">
    <property type="entry name" value="NIL"/>
    <property type="match status" value="1"/>
</dbReference>
<proteinExistence type="predicted"/>
<dbReference type="InterPro" id="IPR045865">
    <property type="entry name" value="ACT-like_dom_sf"/>
</dbReference>
<organism evidence="2">
    <name type="scientific">marine sediment metagenome</name>
    <dbReference type="NCBI Taxonomy" id="412755"/>
    <lineage>
        <taxon>unclassified sequences</taxon>
        <taxon>metagenomes</taxon>
        <taxon>ecological metagenomes</taxon>
    </lineage>
</organism>
<sequence length="67" mass="7890">MLKKRLVLTFPQTVVEEPITYRLIKDYDLVVNILRARISREEEGRLIMEISGEKEALDKGLNYLKKI</sequence>
<dbReference type="AlphaFoldDB" id="X1CJ32"/>
<name>X1CJ32_9ZZZZ</name>